<evidence type="ECO:0000256" key="1">
    <source>
        <dbReference type="SAM" id="Phobius"/>
    </source>
</evidence>
<name>A0A7Y8EL80_9PSED</name>
<organism evidence="3 4">
    <name type="scientific">Pseudomonas yamanorum</name>
    <dbReference type="NCBI Taxonomy" id="515393"/>
    <lineage>
        <taxon>Bacteria</taxon>
        <taxon>Pseudomonadati</taxon>
        <taxon>Pseudomonadota</taxon>
        <taxon>Gammaproteobacteria</taxon>
        <taxon>Pseudomonadales</taxon>
        <taxon>Pseudomonadaceae</taxon>
        <taxon>Pseudomonas</taxon>
    </lineage>
</organism>
<keyword evidence="1" id="KW-0812">Transmembrane</keyword>
<gene>
    <name evidence="3" type="ORF">HX822_27570</name>
</gene>
<keyword evidence="1" id="KW-1133">Transmembrane helix</keyword>
<evidence type="ECO:0000313" key="3">
    <source>
        <dbReference type="EMBL" id="NWE16719.1"/>
    </source>
</evidence>
<comment type="caution">
    <text evidence="3">The sequence shown here is derived from an EMBL/GenBank/DDBJ whole genome shotgun (WGS) entry which is preliminary data.</text>
</comment>
<feature type="transmembrane region" description="Helical" evidence="1">
    <location>
        <begin position="103"/>
        <end position="125"/>
    </location>
</feature>
<feature type="transmembrane region" description="Helical" evidence="1">
    <location>
        <begin position="51"/>
        <end position="75"/>
    </location>
</feature>
<dbReference type="AlphaFoldDB" id="A0A7Y8EL80"/>
<dbReference type="RefSeq" id="WP_177079576.1">
    <property type="nucleotide sequence ID" value="NZ_JACARG010000057.1"/>
</dbReference>
<feature type="signal peptide" evidence="2">
    <location>
        <begin position="1"/>
        <end position="23"/>
    </location>
</feature>
<accession>A0A7Y8EL80</accession>
<dbReference type="EMBL" id="JACARG010000057">
    <property type="protein sequence ID" value="NWE16719.1"/>
    <property type="molecule type" value="Genomic_DNA"/>
</dbReference>
<reference evidence="3 4" key="1">
    <citation type="submission" date="2020-04" db="EMBL/GenBank/DDBJ databases">
        <title>Molecular characterization of pseudomonads from Agaricus bisporus reveal novel blotch 2 pathogens in Western Europe.</title>
        <authorList>
            <person name="Taparia T."/>
            <person name="Krijger M."/>
            <person name="Haynes E."/>
            <person name="Elpinstone J.G."/>
            <person name="Noble R."/>
            <person name="Van Der Wolf J."/>
        </authorList>
    </citation>
    <scope>NUCLEOTIDE SEQUENCE [LARGE SCALE GENOMIC DNA]</scope>
    <source>
        <strain evidence="3 4">IPO3782</strain>
    </source>
</reference>
<dbReference type="Proteomes" id="UP000531950">
    <property type="component" value="Unassembled WGS sequence"/>
</dbReference>
<keyword evidence="1" id="KW-0472">Membrane</keyword>
<protein>
    <submittedName>
        <fullName evidence="3">Uncharacterized protein</fullName>
    </submittedName>
</protein>
<evidence type="ECO:0000256" key="2">
    <source>
        <dbReference type="SAM" id="SignalP"/>
    </source>
</evidence>
<keyword evidence="2" id="KW-0732">Signal</keyword>
<sequence>MTLILLKLFFSLFAPLALGLAGAGVNSYVACRDLEVVLKVFKKSSIVTSYADVWAGGSFFSRSALSMVVAGSVMWPYKHIRNGSLDAQELACLPGSIKLRMKWSVGLVVGGVGWLFFVFLLSKFFS</sequence>
<evidence type="ECO:0000313" key="4">
    <source>
        <dbReference type="Proteomes" id="UP000531950"/>
    </source>
</evidence>
<feature type="chain" id="PRO_5031458220" evidence="2">
    <location>
        <begin position="24"/>
        <end position="126"/>
    </location>
</feature>
<proteinExistence type="predicted"/>